<feature type="transmembrane region" description="Helical" evidence="1">
    <location>
        <begin position="6"/>
        <end position="26"/>
    </location>
</feature>
<proteinExistence type="predicted"/>
<dbReference type="Proteomes" id="UP000248987">
    <property type="component" value="Unassembled WGS sequence"/>
</dbReference>
<dbReference type="EMBL" id="QLLQ01000003">
    <property type="protein sequence ID" value="RAJ25961.1"/>
    <property type="molecule type" value="Genomic_DNA"/>
</dbReference>
<keyword evidence="1" id="KW-0812">Transmembrane</keyword>
<evidence type="ECO:0000313" key="2">
    <source>
        <dbReference type="EMBL" id="RAJ25961.1"/>
    </source>
</evidence>
<gene>
    <name evidence="2" type="ORF">LX77_01380</name>
</gene>
<keyword evidence="1" id="KW-1133">Transmembrane helix</keyword>
<keyword evidence="3" id="KW-1185">Reference proteome</keyword>
<dbReference type="STRING" id="49280.A9996_05250"/>
<evidence type="ECO:0000313" key="3">
    <source>
        <dbReference type="Proteomes" id="UP000248987"/>
    </source>
</evidence>
<protein>
    <submittedName>
        <fullName evidence="2">Uncharacterized protein</fullName>
    </submittedName>
</protein>
<feature type="transmembrane region" description="Helical" evidence="1">
    <location>
        <begin position="38"/>
        <end position="60"/>
    </location>
</feature>
<dbReference type="AlphaFoldDB" id="A0A1A7R2F0"/>
<organism evidence="2 3">
    <name type="scientific">Gelidibacter algens</name>
    <dbReference type="NCBI Taxonomy" id="49280"/>
    <lineage>
        <taxon>Bacteria</taxon>
        <taxon>Pseudomonadati</taxon>
        <taxon>Bacteroidota</taxon>
        <taxon>Flavobacteriia</taxon>
        <taxon>Flavobacteriales</taxon>
        <taxon>Flavobacteriaceae</taxon>
        <taxon>Gelidibacter</taxon>
    </lineage>
</organism>
<dbReference type="OrthoDB" id="1454282at2"/>
<accession>A0A1A7R2F0</accession>
<comment type="caution">
    <text evidence="2">The sequence shown here is derived from an EMBL/GenBank/DDBJ whole genome shotgun (WGS) entry which is preliminary data.</text>
</comment>
<keyword evidence="1" id="KW-0472">Membrane</keyword>
<sequence length="153" mass="18608">MSNIIVNWIIIVLVILVLFIIIRYLLSKLVYFRNRKKTKNIISILLAVTIYFYFSSLFFYNISLQTEEKFDEIVWINDINDRHKMIDDLLKSNYLIDKSRRKINDVFGKPKKTIQDDIWVYELIDRTWADFELIELKIYFKDDTVRKFDYSAK</sequence>
<name>A0A1A7R2F0_9FLAO</name>
<evidence type="ECO:0000256" key="1">
    <source>
        <dbReference type="SAM" id="Phobius"/>
    </source>
</evidence>
<dbReference type="RefSeq" id="WP_066431874.1">
    <property type="nucleotide sequence ID" value="NZ_LZRN01000007.1"/>
</dbReference>
<reference evidence="2 3" key="1">
    <citation type="submission" date="2018-06" db="EMBL/GenBank/DDBJ databases">
        <title>Genomic Encyclopedia of Archaeal and Bacterial Type Strains, Phase II (KMG-II): from individual species to whole genera.</title>
        <authorList>
            <person name="Goeker M."/>
        </authorList>
    </citation>
    <scope>NUCLEOTIDE SEQUENCE [LARGE SCALE GENOMIC DNA]</scope>
    <source>
        <strain evidence="2 3">DSM 12408</strain>
    </source>
</reference>